<comment type="similarity">
    <text evidence="1">Belongs to the helicase family. RecQ subfamily.</text>
</comment>
<dbReference type="Pfam" id="PF00270">
    <property type="entry name" value="DEAD"/>
    <property type="match status" value="1"/>
</dbReference>
<dbReference type="Gene3D" id="3.40.50.300">
    <property type="entry name" value="P-loop containing nucleotide triphosphate hydrolases"/>
    <property type="match status" value="2"/>
</dbReference>
<keyword evidence="5" id="KW-0067">ATP-binding</keyword>
<feature type="domain" description="Helicase C-terminal" evidence="10">
    <location>
        <begin position="285"/>
        <end position="438"/>
    </location>
</feature>
<dbReference type="InterPro" id="IPR036388">
    <property type="entry name" value="WH-like_DNA-bd_sf"/>
</dbReference>
<evidence type="ECO:0000313" key="11">
    <source>
        <dbReference type="EMBL" id="KJZ70512.1"/>
    </source>
</evidence>
<dbReference type="SUPFAM" id="SSF52540">
    <property type="entry name" value="P-loop containing nucleoside triphosphate hydrolases"/>
    <property type="match status" value="1"/>
</dbReference>
<dbReference type="CDD" id="cd18018">
    <property type="entry name" value="DEXHc_RecQ4-like"/>
    <property type="match status" value="1"/>
</dbReference>
<dbReference type="GO" id="GO:0043138">
    <property type="term" value="F:3'-5' DNA helicase activity"/>
    <property type="evidence" value="ECO:0007669"/>
    <property type="project" value="UniProtKB-EC"/>
</dbReference>
<evidence type="ECO:0000256" key="6">
    <source>
        <dbReference type="ARBA" id="ARBA00034617"/>
    </source>
</evidence>
<gene>
    <name evidence="11" type="ORF">HIM_10098</name>
</gene>
<evidence type="ECO:0000256" key="8">
    <source>
        <dbReference type="SAM" id="MobiDB-lite"/>
    </source>
</evidence>
<dbReference type="PROSITE" id="PS51192">
    <property type="entry name" value="HELICASE_ATP_BIND_1"/>
    <property type="match status" value="1"/>
</dbReference>
<evidence type="ECO:0000256" key="1">
    <source>
        <dbReference type="ARBA" id="ARBA00005446"/>
    </source>
</evidence>
<dbReference type="SMART" id="SM00487">
    <property type="entry name" value="DEXDc"/>
    <property type="match status" value="1"/>
</dbReference>
<dbReference type="Proteomes" id="UP000054481">
    <property type="component" value="Unassembled WGS sequence"/>
</dbReference>
<dbReference type="InterPro" id="IPR027417">
    <property type="entry name" value="P-loop_NTPase"/>
</dbReference>
<dbReference type="EC" id="5.6.2.4" evidence="7"/>
<feature type="compositionally biased region" description="Acidic residues" evidence="8">
    <location>
        <begin position="1"/>
        <end position="14"/>
    </location>
</feature>
<dbReference type="OrthoDB" id="10261556at2759"/>
<dbReference type="PROSITE" id="PS51194">
    <property type="entry name" value="HELICASE_CTER"/>
    <property type="match status" value="1"/>
</dbReference>
<dbReference type="InterPro" id="IPR014001">
    <property type="entry name" value="Helicase_ATP-bd"/>
</dbReference>
<sequence>MDDFEFDSGDELFDGIDSQDLLSSQKRKRHDQDEHGDASAGTTKHQRRDTSHAALARRILTDKFGYHSFNHQQEAAINRVLAGENTLVIFPTGAGKSLCYQIPAIAFEELDMTDTSRAHGQSGISIVVSPLIALMKDQVDALQSRGIPVASMNSTKTYEQQQLTRVALQKGQIRLLYCAPERLNNETFIENMKTVPGGVRLVAVDEAHCISEWGHSFRPEYLKVARFVQEINAERVVCLTATATPKVADDVCKAFNIDSSCVFRTSPYRPNLHLYAESVQQKQDKFEKTFAFLKSHPGPTLIYVTLQAQAESLAKDLMHQGFHADAFHAGMKAEVKQQIQDDFMASKIPIICATIAFGMGIDKQDIRNIIHWDIPATVEEYTQQIGRAGRDGKASHCMLYICHEDFYIRENFARGDLPSRMSLKALLEDIFDEDAVLLPIDGVIIANHYSQSKDFDIRLSPLSIIYASLELRFGLIRAITPEYTQYSFEATAKYYQSLKADKSEEGKAIFSHARKAAKYHHIDVSGVARATGLLRADLIRKLNQLEERECIKLKASGIEHRYRILQPLPSTEGAIVKLVDELYADLEFREEEAMRRVRQMADLITGAKCFALALAEHFGMKLPDGKRNCGHCTFCLLRKRVVLPPNPPKAVDRVGIEQILQTCDVRDDPRFLARVAFGIKSPRVTQLKLDKSPVFRSLAYHDFKVSNFCMREYGALKLTVIQTLLKEFTAACETADPDSSSVANRLCHKTKCTRSMDD</sequence>
<dbReference type="GO" id="GO:0016787">
    <property type="term" value="F:hydrolase activity"/>
    <property type="evidence" value="ECO:0007669"/>
    <property type="project" value="UniProtKB-KW"/>
</dbReference>
<accession>A0A0F7ZXD1</accession>
<dbReference type="GO" id="GO:0000724">
    <property type="term" value="P:double-strand break repair via homologous recombination"/>
    <property type="evidence" value="ECO:0007669"/>
    <property type="project" value="TreeGrafter"/>
</dbReference>
<keyword evidence="3" id="KW-0378">Hydrolase</keyword>
<dbReference type="AlphaFoldDB" id="A0A0F7ZXD1"/>
<dbReference type="GO" id="GO:0005524">
    <property type="term" value="F:ATP binding"/>
    <property type="evidence" value="ECO:0007669"/>
    <property type="project" value="UniProtKB-KW"/>
</dbReference>
<protein>
    <recommendedName>
        <fullName evidence="7">DNA 3'-5' helicase</fullName>
        <ecNumber evidence="7">5.6.2.4</ecNumber>
    </recommendedName>
</protein>
<dbReference type="GO" id="GO:0003676">
    <property type="term" value="F:nucleic acid binding"/>
    <property type="evidence" value="ECO:0007669"/>
    <property type="project" value="InterPro"/>
</dbReference>
<evidence type="ECO:0000256" key="2">
    <source>
        <dbReference type="ARBA" id="ARBA00022741"/>
    </source>
</evidence>
<evidence type="ECO:0000259" key="9">
    <source>
        <dbReference type="PROSITE" id="PS51192"/>
    </source>
</evidence>
<dbReference type="PANTHER" id="PTHR13710:SF120">
    <property type="entry name" value="BIFUNCTIONAL 3'-5' EXONUCLEASE_ATP-DEPENDENT HELICASE WRN"/>
    <property type="match status" value="1"/>
</dbReference>
<evidence type="ECO:0000313" key="12">
    <source>
        <dbReference type="Proteomes" id="UP000054481"/>
    </source>
</evidence>
<keyword evidence="12" id="KW-1185">Reference proteome</keyword>
<evidence type="ECO:0000256" key="5">
    <source>
        <dbReference type="ARBA" id="ARBA00022840"/>
    </source>
</evidence>
<reference evidence="11 12" key="1">
    <citation type="journal article" date="2014" name="Genome Biol. Evol.">
        <title>Comparative genomics and transcriptomics analyses reveal divergent lifestyle features of nematode endoparasitic fungus Hirsutella minnesotensis.</title>
        <authorList>
            <person name="Lai Y."/>
            <person name="Liu K."/>
            <person name="Zhang X."/>
            <person name="Zhang X."/>
            <person name="Li K."/>
            <person name="Wang N."/>
            <person name="Shu C."/>
            <person name="Wu Y."/>
            <person name="Wang C."/>
            <person name="Bushley K.E."/>
            <person name="Xiang M."/>
            <person name="Liu X."/>
        </authorList>
    </citation>
    <scope>NUCLEOTIDE SEQUENCE [LARGE SCALE GENOMIC DNA]</scope>
    <source>
        <strain evidence="11 12">3608</strain>
    </source>
</reference>
<dbReference type="InterPro" id="IPR004589">
    <property type="entry name" value="DNA_helicase_ATP-dep_RecQ"/>
</dbReference>
<name>A0A0F7ZXD1_9HYPO</name>
<dbReference type="Gene3D" id="1.10.10.10">
    <property type="entry name" value="Winged helix-like DNA-binding domain superfamily/Winged helix DNA-binding domain"/>
    <property type="match status" value="1"/>
</dbReference>
<feature type="domain" description="Helicase ATP-binding" evidence="9">
    <location>
        <begin position="77"/>
        <end position="261"/>
    </location>
</feature>
<dbReference type="GO" id="GO:0005634">
    <property type="term" value="C:nucleus"/>
    <property type="evidence" value="ECO:0007669"/>
    <property type="project" value="TreeGrafter"/>
</dbReference>
<evidence type="ECO:0000259" key="10">
    <source>
        <dbReference type="PROSITE" id="PS51194"/>
    </source>
</evidence>
<dbReference type="InterPro" id="IPR011545">
    <property type="entry name" value="DEAD/DEAH_box_helicase_dom"/>
</dbReference>
<dbReference type="GO" id="GO:0005694">
    <property type="term" value="C:chromosome"/>
    <property type="evidence" value="ECO:0007669"/>
    <property type="project" value="TreeGrafter"/>
</dbReference>
<keyword evidence="2" id="KW-0547">Nucleotide-binding</keyword>
<evidence type="ECO:0000256" key="3">
    <source>
        <dbReference type="ARBA" id="ARBA00022801"/>
    </source>
</evidence>
<proteinExistence type="inferred from homology"/>
<dbReference type="SMART" id="SM00490">
    <property type="entry name" value="HELICc"/>
    <property type="match status" value="1"/>
</dbReference>
<keyword evidence="4" id="KW-0347">Helicase</keyword>
<dbReference type="GO" id="GO:0005737">
    <property type="term" value="C:cytoplasm"/>
    <property type="evidence" value="ECO:0007669"/>
    <property type="project" value="TreeGrafter"/>
</dbReference>
<dbReference type="Pfam" id="PF00271">
    <property type="entry name" value="Helicase_C"/>
    <property type="match status" value="1"/>
</dbReference>
<comment type="catalytic activity">
    <reaction evidence="6">
        <text>Couples ATP hydrolysis with the unwinding of duplex DNA by translocating in the 3'-5' direction.</text>
        <dbReference type="EC" id="5.6.2.4"/>
    </reaction>
</comment>
<dbReference type="PANTHER" id="PTHR13710">
    <property type="entry name" value="DNA HELICASE RECQ FAMILY MEMBER"/>
    <property type="match status" value="1"/>
</dbReference>
<dbReference type="EMBL" id="KQ030621">
    <property type="protein sequence ID" value="KJZ70512.1"/>
    <property type="molecule type" value="Genomic_DNA"/>
</dbReference>
<evidence type="ECO:0000256" key="4">
    <source>
        <dbReference type="ARBA" id="ARBA00022806"/>
    </source>
</evidence>
<dbReference type="NCBIfam" id="TIGR00614">
    <property type="entry name" value="recQ_fam"/>
    <property type="match status" value="1"/>
</dbReference>
<dbReference type="InterPro" id="IPR001650">
    <property type="entry name" value="Helicase_C-like"/>
</dbReference>
<organism evidence="11 12">
    <name type="scientific">Hirsutella minnesotensis 3608</name>
    <dbReference type="NCBI Taxonomy" id="1043627"/>
    <lineage>
        <taxon>Eukaryota</taxon>
        <taxon>Fungi</taxon>
        <taxon>Dikarya</taxon>
        <taxon>Ascomycota</taxon>
        <taxon>Pezizomycotina</taxon>
        <taxon>Sordariomycetes</taxon>
        <taxon>Hypocreomycetidae</taxon>
        <taxon>Hypocreales</taxon>
        <taxon>Ophiocordycipitaceae</taxon>
        <taxon>Hirsutella</taxon>
    </lineage>
</organism>
<dbReference type="GO" id="GO:0009378">
    <property type="term" value="F:four-way junction helicase activity"/>
    <property type="evidence" value="ECO:0007669"/>
    <property type="project" value="TreeGrafter"/>
</dbReference>
<evidence type="ECO:0000256" key="7">
    <source>
        <dbReference type="ARBA" id="ARBA00034808"/>
    </source>
</evidence>
<feature type="region of interest" description="Disordered" evidence="8">
    <location>
        <begin position="1"/>
        <end position="52"/>
    </location>
</feature>